<dbReference type="EMBL" id="CP063311">
    <property type="protein sequence ID" value="QOV22967.1"/>
    <property type="molecule type" value="Genomic_DNA"/>
</dbReference>
<gene>
    <name evidence="1" type="ORF">IM676_00950</name>
</gene>
<sequence length="90" mass="10411">MDSIFAWNIQSFVENIFNNFLDALSSQLAEDIALLQIDQAAAHFTSQLKWPENIIPLCQPAHYCPQLNPIERFWLFLKSQIKGQVFNTLD</sequence>
<dbReference type="AlphaFoldDB" id="A0A7S6REL2"/>
<name>A0A7S6REL2_9CYAN</name>
<dbReference type="KEGG" id="aee:IM676_00950"/>
<dbReference type="Gene3D" id="3.30.420.10">
    <property type="entry name" value="Ribonuclease H-like superfamily/Ribonuclease H"/>
    <property type="match status" value="1"/>
</dbReference>
<proteinExistence type="predicted"/>
<dbReference type="Proteomes" id="UP000593846">
    <property type="component" value="Chromosome"/>
</dbReference>
<evidence type="ECO:0000313" key="2">
    <source>
        <dbReference type="Proteomes" id="UP000593846"/>
    </source>
</evidence>
<organism evidence="1 2">
    <name type="scientific">Anabaenopsis elenkinii CCIBt3563</name>
    <dbReference type="NCBI Taxonomy" id="2779889"/>
    <lineage>
        <taxon>Bacteria</taxon>
        <taxon>Bacillati</taxon>
        <taxon>Cyanobacteriota</taxon>
        <taxon>Cyanophyceae</taxon>
        <taxon>Nostocales</taxon>
        <taxon>Nodulariaceae</taxon>
        <taxon>Anabaenopsis</taxon>
    </lineage>
</organism>
<protein>
    <submittedName>
        <fullName evidence="1">Transposase</fullName>
    </submittedName>
</protein>
<dbReference type="GO" id="GO:0003676">
    <property type="term" value="F:nucleic acid binding"/>
    <property type="evidence" value="ECO:0007669"/>
    <property type="project" value="InterPro"/>
</dbReference>
<reference evidence="2" key="1">
    <citation type="submission" date="2020-10" db="EMBL/GenBank/DDBJ databases">
        <title>Genome-based taxonomic classification of the species Anabaenopsis elenkinii.</title>
        <authorList>
            <person name="Delbaje E."/>
            <person name="Andreote A.P.D."/>
            <person name="Pellegrinetti T.A."/>
            <person name="Cruz R.B."/>
            <person name="Branco L.H.Z."/>
            <person name="Fiore M.F."/>
        </authorList>
    </citation>
    <scope>NUCLEOTIDE SEQUENCE [LARGE SCALE GENOMIC DNA]</scope>
    <source>
        <strain evidence="2">CCIBt3563</strain>
    </source>
</reference>
<dbReference type="RefSeq" id="WP_200988577.1">
    <property type="nucleotide sequence ID" value="NZ_CP063311.1"/>
</dbReference>
<evidence type="ECO:0000313" key="1">
    <source>
        <dbReference type="EMBL" id="QOV22967.1"/>
    </source>
</evidence>
<accession>A0A7S6REL2</accession>
<keyword evidence="2" id="KW-1185">Reference proteome</keyword>
<dbReference type="InterPro" id="IPR036397">
    <property type="entry name" value="RNaseH_sf"/>
</dbReference>